<dbReference type="CDD" id="cd02524">
    <property type="entry name" value="G1P_cytidylyltransferase"/>
    <property type="match status" value="1"/>
</dbReference>
<dbReference type="GO" id="GO:0009243">
    <property type="term" value="P:O antigen biosynthetic process"/>
    <property type="evidence" value="ECO:0007669"/>
    <property type="project" value="InterPro"/>
</dbReference>
<dbReference type="SUPFAM" id="SSF53448">
    <property type="entry name" value="Nucleotide-diphospho-sugar transferases"/>
    <property type="match status" value="1"/>
</dbReference>
<keyword evidence="3" id="KW-1185">Reference proteome</keyword>
<dbReference type="InterPro" id="IPR029044">
    <property type="entry name" value="Nucleotide-diphossugar_trans"/>
</dbReference>
<evidence type="ECO:0000259" key="1">
    <source>
        <dbReference type="Pfam" id="PF00483"/>
    </source>
</evidence>
<comment type="caution">
    <text evidence="2">The sequence shown here is derived from an EMBL/GenBank/DDBJ whole genome shotgun (WGS) entry which is preliminary data.</text>
</comment>
<reference evidence="2 3" key="1">
    <citation type="journal article" date="2014" name="Int. J. Syst. Evol. Microbiol.">
        <title>Complete genome sequence of Corynebacterium casei LMG S-19264T (=DSM 44701T), isolated from a smear-ripened cheese.</title>
        <authorList>
            <consortium name="US DOE Joint Genome Institute (JGI-PGF)"/>
            <person name="Walter F."/>
            <person name="Albersmeier A."/>
            <person name="Kalinowski J."/>
            <person name="Ruckert C."/>
        </authorList>
    </citation>
    <scope>NUCLEOTIDE SEQUENCE [LARGE SCALE GENOMIC DNA]</scope>
    <source>
        <strain evidence="2 3">CGMCC 1.9161</strain>
    </source>
</reference>
<keyword evidence="2" id="KW-0548">Nucleotidyltransferase</keyword>
<dbReference type="AlphaFoldDB" id="A0A917V394"/>
<protein>
    <submittedName>
        <fullName evidence="2">Glucose-1-phosphate cytidylyltransferase</fullName>
    </submittedName>
</protein>
<dbReference type="RefSeq" id="WP_188911208.1">
    <property type="nucleotide sequence ID" value="NZ_BMMF01000004.1"/>
</dbReference>
<feature type="domain" description="Nucleotidyl transferase" evidence="1">
    <location>
        <begin position="2"/>
        <end position="234"/>
    </location>
</feature>
<dbReference type="NCBIfam" id="TIGR02623">
    <property type="entry name" value="G1P_cyt_trans"/>
    <property type="match status" value="1"/>
</dbReference>
<proteinExistence type="predicted"/>
<dbReference type="Proteomes" id="UP000600449">
    <property type="component" value="Unassembled WGS sequence"/>
</dbReference>
<dbReference type="Gene3D" id="3.90.550.10">
    <property type="entry name" value="Spore Coat Polysaccharide Biosynthesis Protein SpsA, Chain A"/>
    <property type="match status" value="1"/>
</dbReference>
<dbReference type="InterPro" id="IPR013446">
    <property type="entry name" value="G1P_cyt_trans-like"/>
</dbReference>
<name>A0A917V394_9HYPH</name>
<dbReference type="InterPro" id="IPR005835">
    <property type="entry name" value="NTP_transferase_dom"/>
</dbReference>
<accession>A0A917V394</accession>
<dbReference type="PANTHER" id="PTHR47183:SF1">
    <property type="entry name" value="GLUCOSE-1-PHOSPHATE CYTIDYLYLTRANSFERASE"/>
    <property type="match status" value="1"/>
</dbReference>
<evidence type="ECO:0000313" key="2">
    <source>
        <dbReference type="EMBL" id="GGK29261.1"/>
    </source>
</evidence>
<gene>
    <name evidence="2" type="ORF">GCM10011322_14550</name>
</gene>
<keyword evidence="2" id="KW-0808">Transferase</keyword>
<dbReference type="Pfam" id="PF00483">
    <property type="entry name" value="NTP_transferase"/>
    <property type="match status" value="1"/>
</dbReference>
<dbReference type="PANTHER" id="PTHR47183">
    <property type="entry name" value="GLUCOSE-1-PHOSPHATE CYTIDYLYLTRANSFERASE-RELATED"/>
    <property type="match status" value="1"/>
</dbReference>
<evidence type="ECO:0000313" key="3">
    <source>
        <dbReference type="Proteomes" id="UP000600449"/>
    </source>
</evidence>
<dbReference type="InterPro" id="IPR046981">
    <property type="entry name" value="G1P_cyt_trans"/>
</dbReference>
<organism evidence="2 3">
    <name type="scientific">Salinarimonas ramus</name>
    <dbReference type="NCBI Taxonomy" id="690164"/>
    <lineage>
        <taxon>Bacteria</taxon>
        <taxon>Pseudomonadati</taxon>
        <taxon>Pseudomonadota</taxon>
        <taxon>Alphaproteobacteria</taxon>
        <taxon>Hyphomicrobiales</taxon>
        <taxon>Salinarimonadaceae</taxon>
        <taxon>Salinarimonas</taxon>
    </lineage>
</organism>
<dbReference type="GO" id="GO:0047343">
    <property type="term" value="F:glucose-1-phosphate cytidylyltransferase activity"/>
    <property type="evidence" value="ECO:0007669"/>
    <property type="project" value="InterPro"/>
</dbReference>
<dbReference type="EMBL" id="BMMF01000004">
    <property type="protein sequence ID" value="GGK29261.1"/>
    <property type="molecule type" value="Genomic_DNA"/>
</dbReference>
<sequence>MKVVILAGGLGTRLSEETVNVPKPMVEIGGMPILWHIMKIYAAQGFDEFVVALGYKGDVIKRFFYDYGRLRGSLTIDLAGGDLRPHAGDPGSLRESWRVHLMETGRETLTAGRLKRLKDFLGDEPFMLTYGDGVSNIDLNALLAYHRAHGRLGTITAVRPPARFGGLDFGENGEIREFIEKPQIGEGWINGGFMVLEPEILDRIPGDDSALEGDVLEPLSRERALMAYRHEGYWQCMDTLRDRRILNDMWETGDAPWRIWE</sequence>